<dbReference type="OrthoDB" id="10259133at2759"/>
<name>A0A9J6FVG8_HAELO</name>
<evidence type="ECO:0000313" key="1">
    <source>
        <dbReference type="EMBL" id="KAH9366815.1"/>
    </source>
</evidence>
<dbReference type="VEuPathDB" id="VectorBase:HLOH_064248"/>
<dbReference type="InterPro" id="IPR011012">
    <property type="entry name" value="Longin-like_dom_sf"/>
</dbReference>
<evidence type="ECO:0000313" key="2">
    <source>
        <dbReference type="Proteomes" id="UP000821853"/>
    </source>
</evidence>
<dbReference type="SUPFAM" id="SSF64356">
    <property type="entry name" value="SNARE-like"/>
    <property type="match status" value="1"/>
</dbReference>
<proteinExistence type="predicted"/>
<reference evidence="1 2" key="1">
    <citation type="journal article" date="2020" name="Cell">
        <title>Large-Scale Comparative Analyses of Tick Genomes Elucidate Their Genetic Diversity and Vector Capacities.</title>
        <authorList>
            <consortium name="Tick Genome and Microbiome Consortium (TIGMIC)"/>
            <person name="Jia N."/>
            <person name="Wang J."/>
            <person name="Shi W."/>
            <person name="Du L."/>
            <person name="Sun Y."/>
            <person name="Zhan W."/>
            <person name="Jiang J.F."/>
            <person name="Wang Q."/>
            <person name="Zhang B."/>
            <person name="Ji P."/>
            <person name="Bell-Sakyi L."/>
            <person name="Cui X.M."/>
            <person name="Yuan T.T."/>
            <person name="Jiang B.G."/>
            <person name="Yang W.F."/>
            <person name="Lam T.T."/>
            <person name="Chang Q.C."/>
            <person name="Ding S.J."/>
            <person name="Wang X.J."/>
            <person name="Zhu J.G."/>
            <person name="Ruan X.D."/>
            <person name="Zhao L."/>
            <person name="Wei J.T."/>
            <person name="Ye R.Z."/>
            <person name="Que T.C."/>
            <person name="Du C.H."/>
            <person name="Zhou Y.H."/>
            <person name="Cheng J.X."/>
            <person name="Dai P.F."/>
            <person name="Guo W.B."/>
            <person name="Han X.H."/>
            <person name="Huang E.J."/>
            <person name="Li L.F."/>
            <person name="Wei W."/>
            <person name="Gao Y.C."/>
            <person name="Liu J.Z."/>
            <person name="Shao H.Z."/>
            <person name="Wang X."/>
            <person name="Wang C.C."/>
            <person name="Yang T.C."/>
            <person name="Huo Q.B."/>
            <person name="Li W."/>
            <person name="Chen H.Y."/>
            <person name="Chen S.E."/>
            <person name="Zhou L.G."/>
            <person name="Ni X.B."/>
            <person name="Tian J.H."/>
            <person name="Sheng Y."/>
            <person name="Liu T."/>
            <person name="Pan Y.S."/>
            <person name="Xia L.Y."/>
            <person name="Li J."/>
            <person name="Zhao F."/>
            <person name="Cao W.C."/>
        </authorList>
    </citation>
    <scope>NUCLEOTIDE SEQUENCE [LARGE SCALE GENOMIC DNA]</scope>
    <source>
        <strain evidence="1">HaeL-2018</strain>
    </source>
</reference>
<dbReference type="AlphaFoldDB" id="A0A9J6FVG8"/>
<dbReference type="EMBL" id="JABSTR010000004">
    <property type="protein sequence ID" value="KAH9366815.1"/>
    <property type="molecule type" value="Genomic_DNA"/>
</dbReference>
<protein>
    <submittedName>
        <fullName evidence="1">Uncharacterized protein</fullName>
    </submittedName>
</protein>
<sequence length="67" mass="7893">MQVLISRNYRGDMDMGCIDKFMTLLMEKEEEGCVTPILRHADVAFMYIKHNNLYRIHWAARFTAALL</sequence>
<comment type="caution">
    <text evidence="1">The sequence shown here is derived from an EMBL/GenBank/DDBJ whole genome shotgun (WGS) entry which is preliminary data.</text>
</comment>
<organism evidence="1 2">
    <name type="scientific">Haemaphysalis longicornis</name>
    <name type="common">Bush tick</name>
    <dbReference type="NCBI Taxonomy" id="44386"/>
    <lineage>
        <taxon>Eukaryota</taxon>
        <taxon>Metazoa</taxon>
        <taxon>Ecdysozoa</taxon>
        <taxon>Arthropoda</taxon>
        <taxon>Chelicerata</taxon>
        <taxon>Arachnida</taxon>
        <taxon>Acari</taxon>
        <taxon>Parasitiformes</taxon>
        <taxon>Ixodida</taxon>
        <taxon>Ixodoidea</taxon>
        <taxon>Ixodidae</taxon>
        <taxon>Haemaphysalinae</taxon>
        <taxon>Haemaphysalis</taxon>
    </lineage>
</organism>
<dbReference type="Gene3D" id="3.30.450.60">
    <property type="match status" value="1"/>
</dbReference>
<gene>
    <name evidence="1" type="ORF">HPB48_000778</name>
</gene>
<accession>A0A9J6FVG8</accession>
<dbReference type="Proteomes" id="UP000821853">
    <property type="component" value="Chromosome 2"/>
</dbReference>
<keyword evidence="2" id="KW-1185">Reference proteome</keyword>